<gene>
    <name evidence="2" type="ORF">PCAR00345_LOCUS5078</name>
</gene>
<dbReference type="AlphaFoldDB" id="A0A7S4B397"/>
<dbReference type="InterPro" id="IPR011989">
    <property type="entry name" value="ARM-like"/>
</dbReference>
<organism evidence="2">
    <name type="scientific">Chrysotila carterae</name>
    <name type="common">Marine alga</name>
    <name type="synonym">Syracosphaera carterae</name>
    <dbReference type="NCBI Taxonomy" id="13221"/>
    <lineage>
        <taxon>Eukaryota</taxon>
        <taxon>Haptista</taxon>
        <taxon>Haptophyta</taxon>
        <taxon>Prymnesiophyceae</taxon>
        <taxon>Isochrysidales</taxon>
        <taxon>Isochrysidaceae</taxon>
        <taxon>Chrysotila</taxon>
    </lineage>
</organism>
<feature type="region of interest" description="Disordered" evidence="1">
    <location>
        <begin position="139"/>
        <end position="207"/>
    </location>
</feature>
<dbReference type="EMBL" id="HBIZ01008703">
    <property type="protein sequence ID" value="CAE0752493.1"/>
    <property type="molecule type" value="Transcribed_RNA"/>
</dbReference>
<dbReference type="SUPFAM" id="SSF48371">
    <property type="entry name" value="ARM repeat"/>
    <property type="match status" value="1"/>
</dbReference>
<evidence type="ECO:0000313" key="2">
    <source>
        <dbReference type="EMBL" id="CAE0752493.1"/>
    </source>
</evidence>
<feature type="compositionally biased region" description="Low complexity" evidence="1">
    <location>
        <begin position="47"/>
        <end position="58"/>
    </location>
</feature>
<feature type="compositionally biased region" description="Low complexity" evidence="1">
    <location>
        <begin position="250"/>
        <end position="259"/>
    </location>
</feature>
<sequence>MASSFRRLRGLPGAELEARSSSPHCALPRNGGSGLVPPRTPHRPPQAASSQLAEGLEASSELRLASLLQLVNPASRTASPTPGPTQEKMPGPEMLEASSNAEGETDDAPAQVAAPLSDAHAQQQHARQVEALVRALRKKPVASTGQCSRRASGDYASADTATLPSCGSKTSENGVQGPETAPTIARHAAAAADEAAEAEEEVEGGVETEEAAVVGRLDNLFATLNRCRASLDAQAQLSTGALETSEQDPGTSSAPSAACSGGGGSGNGGGADILVLWPSDSATPECAAAAPSSSGVSLSEATLDRVKGAPAGLNFDSTHFESHQLASRGCSSRGISSGGSVWIDYEQQRSTTEMLQEAFPAHVALLFASDSWELREMAIDRMETALCEQEPQGESLARPSTANILRSRASLMNGDAETSALEDEQSDEGSSNEGQQPRFWAKAVRVSRASAPSAAAPSDLTSSDTAKSATQSKKDAEASISRDTSSRILAEGKAEPHISQDLQLVAACWMLREALSDSMPQTAQAALAVLSPDGVLLGSLLGRCSARTVRHAVPLLFSPLAQLIGGPSAKIAYAALDAFAALVTRGACDLPLLLPFLLQSPGDDEGAAGIGRLRMLARTCSRHADRSSGALLEKSIAIDSLLTRCTSALRSEEPQARQAAAELVVSIHKLSRSKKALIESWLASQPAMSPELCQDIEERFLAMLSDNCP</sequence>
<dbReference type="Gene3D" id="1.25.10.10">
    <property type="entry name" value="Leucine-rich Repeat Variant"/>
    <property type="match status" value="1"/>
</dbReference>
<evidence type="ECO:0000256" key="1">
    <source>
        <dbReference type="SAM" id="MobiDB-lite"/>
    </source>
</evidence>
<reference evidence="2" key="1">
    <citation type="submission" date="2021-01" db="EMBL/GenBank/DDBJ databases">
        <authorList>
            <person name="Corre E."/>
            <person name="Pelletier E."/>
            <person name="Niang G."/>
            <person name="Scheremetjew M."/>
            <person name="Finn R."/>
            <person name="Kale V."/>
            <person name="Holt S."/>
            <person name="Cochrane G."/>
            <person name="Meng A."/>
            <person name="Brown T."/>
            <person name="Cohen L."/>
        </authorList>
    </citation>
    <scope>NUCLEOTIDE SEQUENCE</scope>
    <source>
        <strain evidence="2">CCMP645</strain>
    </source>
</reference>
<feature type="region of interest" description="Disordered" evidence="1">
    <location>
        <begin position="451"/>
        <end position="484"/>
    </location>
</feature>
<proteinExistence type="predicted"/>
<feature type="region of interest" description="Disordered" evidence="1">
    <location>
        <begin position="238"/>
        <end position="264"/>
    </location>
</feature>
<feature type="compositionally biased region" description="Acidic residues" evidence="1">
    <location>
        <begin position="194"/>
        <end position="207"/>
    </location>
</feature>
<feature type="region of interest" description="Disordered" evidence="1">
    <location>
        <begin position="1"/>
        <end position="58"/>
    </location>
</feature>
<protein>
    <submittedName>
        <fullName evidence="2">Uncharacterized protein</fullName>
    </submittedName>
</protein>
<feature type="compositionally biased region" description="Polar residues" evidence="1">
    <location>
        <begin position="238"/>
        <end position="249"/>
    </location>
</feature>
<feature type="compositionally biased region" description="Polar residues" evidence="1">
    <location>
        <begin position="159"/>
        <end position="174"/>
    </location>
</feature>
<feature type="region of interest" description="Disordered" evidence="1">
    <location>
        <begin position="71"/>
        <end position="125"/>
    </location>
</feature>
<dbReference type="Pfam" id="PF21040">
    <property type="entry name" value="CEP104-like_TOG"/>
    <property type="match status" value="1"/>
</dbReference>
<accession>A0A7S4B397</accession>
<feature type="region of interest" description="Disordered" evidence="1">
    <location>
        <begin position="416"/>
        <end position="438"/>
    </location>
</feature>
<dbReference type="InterPro" id="IPR016024">
    <property type="entry name" value="ARM-type_fold"/>
</dbReference>
<feature type="compositionally biased region" description="Low complexity" evidence="1">
    <location>
        <begin position="451"/>
        <end position="466"/>
    </location>
</feature>
<name>A0A7S4B397_CHRCT</name>